<dbReference type="OrthoDB" id="8445902at2"/>
<gene>
    <name evidence="1" type="ordered locus">Msil_3918</name>
</gene>
<evidence type="ECO:0000313" key="2">
    <source>
        <dbReference type="Proteomes" id="UP000002257"/>
    </source>
</evidence>
<organism evidence="1 2">
    <name type="scientific">Methylocella silvestris (strain DSM 15510 / CIP 108128 / LMG 27833 / NCIMB 13906 / BL2)</name>
    <dbReference type="NCBI Taxonomy" id="395965"/>
    <lineage>
        <taxon>Bacteria</taxon>
        <taxon>Pseudomonadati</taxon>
        <taxon>Pseudomonadota</taxon>
        <taxon>Alphaproteobacteria</taxon>
        <taxon>Hyphomicrobiales</taxon>
        <taxon>Beijerinckiaceae</taxon>
        <taxon>Methylocella</taxon>
    </lineage>
</organism>
<dbReference type="Proteomes" id="UP000002257">
    <property type="component" value="Chromosome"/>
</dbReference>
<dbReference type="STRING" id="395965.Msil_3918"/>
<keyword evidence="2" id="KW-1185">Reference proteome</keyword>
<evidence type="ECO:0000313" key="1">
    <source>
        <dbReference type="EMBL" id="ACK52799.1"/>
    </source>
</evidence>
<dbReference type="KEGG" id="msl:Msil_3918"/>
<dbReference type="HOGENOM" id="CLU_1303706_0_0_5"/>
<dbReference type="AlphaFoldDB" id="B8EMX0"/>
<name>B8EMX0_METSB</name>
<dbReference type="EMBL" id="CP001280">
    <property type="protein sequence ID" value="ACK52799.1"/>
    <property type="molecule type" value="Genomic_DNA"/>
</dbReference>
<proteinExistence type="predicted"/>
<sequence length="211" mass="22228">MPTPWPDYVKTTKRLTIFPTSSVTSGPWGKVFSKAIAEFNTLSANNSLGVTFALGSSAPDPSGVGGADVQFSTINGAVQFTCLDHQFSYTLAGTALQGHTSVVKSGFDASSMKVAKAFICVPATPTNSLRRIMGDPAKLVLAAHELIHACGLDDTDHTSFAAADLFFYPLQDNPGSTPSGDTLTPFGKSTPAMPPLVLSSDTIKLIQTNWK</sequence>
<dbReference type="RefSeq" id="WP_012592867.1">
    <property type="nucleotide sequence ID" value="NC_011666.1"/>
</dbReference>
<protein>
    <recommendedName>
        <fullName evidence="3">Peptidase M10 metallopeptidase domain-containing protein</fullName>
    </recommendedName>
</protein>
<evidence type="ECO:0008006" key="3">
    <source>
        <dbReference type="Google" id="ProtNLM"/>
    </source>
</evidence>
<accession>B8EMX0</accession>
<reference evidence="1 2" key="1">
    <citation type="journal article" date="2010" name="J. Bacteriol.">
        <title>Complete genome sequence of the aerobic facultative methanotroph Methylocella silvestris BL2.</title>
        <authorList>
            <person name="Chen Y."/>
            <person name="Crombie A."/>
            <person name="Rahman M.T."/>
            <person name="Dedysh S.N."/>
            <person name="Liesack W."/>
            <person name="Stott M.B."/>
            <person name="Alam M."/>
            <person name="Theisen A.R."/>
            <person name="Murrell J.C."/>
            <person name="Dunfield P.F."/>
        </authorList>
    </citation>
    <scope>NUCLEOTIDE SEQUENCE [LARGE SCALE GENOMIC DNA]</scope>
    <source>
        <strain evidence="2">DSM 15510 / CIP 108128 / LMG 27833 / NCIMB 13906 / BL2</strain>
    </source>
</reference>